<organism evidence="3 4">
    <name type="scientific">Aureobasidium melanogenum</name>
    <name type="common">Aureobasidium pullulans var. melanogenum</name>
    <dbReference type="NCBI Taxonomy" id="46634"/>
    <lineage>
        <taxon>Eukaryota</taxon>
        <taxon>Fungi</taxon>
        <taxon>Dikarya</taxon>
        <taxon>Ascomycota</taxon>
        <taxon>Pezizomycotina</taxon>
        <taxon>Dothideomycetes</taxon>
        <taxon>Dothideomycetidae</taxon>
        <taxon>Dothideales</taxon>
        <taxon>Saccotheciaceae</taxon>
        <taxon>Aureobasidium</taxon>
    </lineage>
</organism>
<gene>
    <name evidence="3" type="ORF">KCU76_g11000</name>
</gene>
<evidence type="ECO:0000313" key="3">
    <source>
        <dbReference type="EMBL" id="KAG9686475.1"/>
    </source>
</evidence>
<dbReference type="AlphaFoldDB" id="A0A9P8EC37"/>
<evidence type="ECO:0000256" key="2">
    <source>
        <dbReference type="SAM" id="MobiDB-lite"/>
    </source>
</evidence>
<sequence>MADDNTQKPGLGRRKSSLNTLREFSQRFKHVGRKTSESVEEEREIIGGKHVPFGAVLAIACSFKMQGPLFSCSVTAATTFIAHFTHPDGHFADPPQLKMPDFAPFDSTSPVDVSSPPPASEIQSGLISPRAAQPPQSTNTRDSVQEQLLSPKPSNNDMSTTTTIIESSPILSDSTPWVGGTGLGNANLGKSGRVIEKLMAENDRLKREIKAEAAKREELQRTANAQKPRLEALQAENARLSHCKAVDESVIKRRDRKIEDLKAELDIERQKRESLEHRVQEAERKMGEYQEHSNKEVQQAVEEAKHATTHASILETSHRQLSSEYRQRIAAANKQLRELSDDREEDRKRLIKLDVVNHQMRQESEKARKLYHELVTASDKYKAEKDSEVDLVLGDVKALKGGISHRELELETTLQEMHEVMNRMKWLMNMQKVNSENGVNSPPPSPPS</sequence>
<reference evidence="3" key="2">
    <citation type="submission" date="2021-08" db="EMBL/GenBank/DDBJ databases">
        <authorList>
            <person name="Gostincar C."/>
            <person name="Sun X."/>
            <person name="Song Z."/>
            <person name="Gunde-Cimerman N."/>
        </authorList>
    </citation>
    <scope>NUCLEOTIDE SEQUENCE</scope>
    <source>
        <strain evidence="3">EXF-9911</strain>
    </source>
</reference>
<feature type="coiled-coil region" evidence="1">
    <location>
        <begin position="195"/>
        <end position="222"/>
    </location>
</feature>
<evidence type="ECO:0008006" key="5">
    <source>
        <dbReference type="Google" id="ProtNLM"/>
    </source>
</evidence>
<protein>
    <recommendedName>
        <fullName evidence="5">SWI5-dependent HO expression protein 3</fullName>
    </recommendedName>
</protein>
<feature type="coiled-coil region" evidence="1">
    <location>
        <begin position="251"/>
        <end position="349"/>
    </location>
</feature>
<comment type="caution">
    <text evidence="3">The sequence shown here is derived from an EMBL/GenBank/DDBJ whole genome shotgun (WGS) entry which is preliminary data.</text>
</comment>
<dbReference type="EMBL" id="JAHFXF010000510">
    <property type="protein sequence ID" value="KAG9686475.1"/>
    <property type="molecule type" value="Genomic_DNA"/>
</dbReference>
<feature type="compositionally biased region" description="Low complexity" evidence="2">
    <location>
        <begin position="159"/>
        <end position="172"/>
    </location>
</feature>
<name>A0A9P8EC37_AURME</name>
<feature type="compositionally biased region" description="Low complexity" evidence="2">
    <location>
        <begin position="104"/>
        <end position="114"/>
    </location>
</feature>
<accession>A0A9P8EC37</accession>
<feature type="region of interest" description="Disordered" evidence="2">
    <location>
        <begin position="95"/>
        <end position="173"/>
    </location>
</feature>
<proteinExistence type="predicted"/>
<dbReference type="OrthoDB" id="3918393at2759"/>
<dbReference type="Proteomes" id="UP000779574">
    <property type="component" value="Unassembled WGS sequence"/>
</dbReference>
<feature type="non-terminal residue" evidence="3">
    <location>
        <position position="448"/>
    </location>
</feature>
<feature type="compositionally biased region" description="Polar residues" evidence="2">
    <location>
        <begin position="134"/>
        <end position="158"/>
    </location>
</feature>
<reference evidence="3" key="1">
    <citation type="journal article" date="2021" name="J Fungi (Basel)">
        <title>Virulence traits and population genomics of the black yeast Aureobasidium melanogenum.</title>
        <authorList>
            <person name="Cernosa A."/>
            <person name="Sun X."/>
            <person name="Gostincar C."/>
            <person name="Fang C."/>
            <person name="Gunde-Cimerman N."/>
            <person name="Song Z."/>
        </authorList>
    </citation>
    <scope>NUCLEOTIDE SEQUENCE</scope>
    <source>
        <strain evidence="3">EXF-9911</strain>
    </source>
</reference>
<evidence type="ECO:0000256" key="1">
    <source>
        <dbReference type="SAM" id="Coils"/>
    </source>
</evidence>
<evidence type="ECO:0000313" key="4">
    <source>
        <dbReference type="Proteomes" id="UP000779574"/>
    </source>
</evidence>
<keyword evidence="1" id="KW-0175">Coiled coil</keyword>